<sequence length="655" mass="71504">MWVVTSRLRTPYSKTITFTSNTFDNVKSSKGAIYMNGESNVITLKSCNFLGTISTGRGGAFYETNSASLKIDNCSFYETKTGDNGGAIYCETLSLECTKSEFIRNNYAATGIYGGAICYSRTSGKISITHCKFEGSIANDGAAIYARSECQTTFTNITFMNFLRGDNIVSIGTSSTNINKLEKCKFINTYYKADSGCGAWFYLGTKDYFIDCVFENCTAGEYGGCYKVIRNTEFSNCDFNNCHSGYSKGICGGGAIEIIQGVSECSITNCKFNNCSTNSSVSSTGGGAIHSYCTTINVESCMFQNCYSSLGGAIFFFDLASTITLQNLYFDSCSSISGGGLYCPKLAVITIQNNTFCKCEATNSGGAIFASETTITFSNDASIFDGNKASKGGGLYLNEAIISGNDLIFEKNNNNTATIEGGFIWYKLSDGENLLSFSFSNLKRTNCPSEKGSFLYLDGFDSLTLNNIEFDNNPESVYGINFHGKFEINFCNFNKFDGSAISIDSQDIALNYVTFHNMKSTTKNCINLLSNIHLDTVKISNSIFSSIEYGIIHASSSIATFDNTTFSNCINKNENGMIYLKSISNSEYIIVLFENCIFKQFSQDSNQGHSINIERTSNLTVNRCDFEDISSNSNGGAISSTGSINEITIQKCKFK</sequence>
<dbReference type="InterPro" id="IPR011050">
    <property type="entry name" value="Pectin_lyase_fold/virulence"/>
</dbReference>
<dbReference type="AlphaFoldDB" id="A0A1J4KTT5"/>
<accession>A0A1J4KTT5</accession>
<protein>
    <recommendedName>
        <fullName evidence="3">Right handed beta helix domain-containing protein</fullName>
    </recommendedName>
</protein>
<dbReference type="GeneID" id="94834047"/>
<dbReference type="InterPro" id="IPR006626">
    <property type="entry name" value="PbH1"/>
</dbReference>
<name>A0A1J4KTT5_9EUKA</name>
<proteinExistence type="predicted"/>
<evidence type="ECO:0000313" key="2">
    <source>
        <dbReference type="Proteomes" id="UP000179807"/>
    </source>
</evidence>
<dbReference type="OrthoDB" id="300606at2759"/>
<comment type="caution">
    <text evidence="1">The sequence shown here is derived from an EMBL/GenBank/DDBJ whole genome shotgun (WGS) entry which is preliminary data.</text>
</comment>
<dbReference type="SUPFAM" id="SSF51126">
    <property type="entry name" value="Pectin lyase-like"/>
    <property type="match status" value="3"/>
</dbReference>
<gene>
    <name evidence="1" type="ORF">TRFO_17035</name>
</gene>
<dbReference type="InterPro" id="IPR012334">
    <property type="entry name" value="Pectin_lyas_fold"/>
</dbReference>
<dbReference type="PANTHER" id="PTHR11319:SF35">
    <property type="entry name" value="OUTER MEMBRANE PROTEIN PMPC-RELATED"/>
    <property type="match status" value="1"/>
</dbReference>
<dbReference type="SMART" id="SM00710">
    <property type="entry name" value="PbH1"/>
    <property type="match status" value="9"/>
</dbReference>
<organism evidence="1 2">
    <name type="scientific">Tritrichomonas foetus</name>
    <dbReference type="NCBI Taxonomy" id="1144522"/>
    <lineage>
        <taxon>Eukaryota</taxon>
        <taxon>Metamonada</taxon>
        <taxon>Parabasalia</taxon>
        <taxon>Tritrichomonadida</taxon>
        <taxon>Tritrichomonadidae</taxon>
        <taxon>Tritrichomonas</taxon>
    </lineage>
</organism>
<evidence type="ECO:0008006" key="3">
    <source>
        <dbReference type="Google" id="ProtNLM"/>
    </source>
</evidence>
<dbReference type="Proteomes" id="UP000179807">
    <property type="component" value="Unassembled WGS sequence"/>
</dbReference>
<dbReference type="VEuPathDB" id="TrichDB:TRFO_17035"/>
<dbReference type="RefSeq" id="XP_068366029.1">
    <property type="nucleotide sequence ID" value="XM_068499343.1"/>
</dbReference>
<keyword evidence="2" id="KW-1185">Reference proteome</keyword>
<dbReference type="Gene3D" id="2.160.20.10">
    <property type="entry name" value="Single-stranded right-handed beta-helix, Pectin lyase-like"/>
    <property type="match status" value="1"/>
</dbReference>
<dbReference type="PANTHER" id="PTHR11319">
    <property type="entry name" value="G PROTEIN-COUPLED RECEPTOR-RELATED"/>
    <property type="match status" value="1"/>
</dbReference>
<evidence type="ECO:0000313" key="1">
    <source>
        <dbReference type="EMBL" id="OHT12893.1"/>
    </source>
</evidence>
<dbReference type="EMBL" id="MLAK01000552">
    <property type="protein sequence ID" value="OHT12893.1"/>
    <property type="molecule type" value="Genomic_DNA"/>
</dbReference>
<reference evidence="1" key="1">
    <citation type="submission" date="2016-10" db="EMBL/GenBank/DDBJ databases">
        <authorList>
            <person name="Benchimol M."/>
            <person name="Almeida L.G."/>
            <person name="Vasconcelos A.T."/>
            <person name="Perreira-Neves A."/>
            <person name="Rosa I.A."/>
            <person name="Tasca T."/>
            <person name="Bogo M.R."/>
            <person name="de Souza W."/>
        </authorList>
    </citation>
    <scope>NUCLEOTIDE SEQUENCE [LARGE SCALE GENOMIC DNA]</scope>
    <source>
        <strain evidence="1">K</strain>
    </source>
</reference>